<dbReference type="AlphaFoldDB" id="A0A834KUY6"/>
<name>A0A834KUY6_VESPE</name>
<gene>
    <name evidence="2" type="ORF">H0235_013263</name>
</gene>
<protein>
    <submittedName>
        <fullName evidence="2">Uncharacterized protein</fullName>
    </submittedName>
</protein>
<comment type="caution">
    <text evidence="2">The sequence shown here is derived from an EMBL/GenBank/DDBJ whole genome shotgun (WGS) entry which is preliminary data.</text>
</comment>
<feature type="region of interest" description="Disordered" evidence="1">
    <location>
        <begin position="128"/>
        <end position="157"/>
    </location>
</feature>
<accession>A0A834KUY6</accession>
<evidence type="ECO:0000313" key="3">
    <source>
        <dbReference type="Proteomes" id="UP000600918"/>
    </source>
</evidence>
<reference evidence="2" key="1">
    <citation type="journal article" date="2020" name="G3 (Bethesda)">
        <title>High-Quality Assemblies for Three Invasive Social Wasps from the &lt;i&gt;Vespula&lt;/i&gt; Genus.</title>
        <authorList>
            <person name="Harrop T.W.R."/>
            <person name="Guhlin J."/>
            <person name="McLaughlin G.M."/>
            <person name="Permina E."/>
            <person name="Stockwell P."/>
            <person name="Gilligan J."/>
            <person name="Le Lec M.F."/>
            <person name="Gruber M.A.M."/>
            <person name="Quinn O."/>
            <person name="Lovegrove M."/>
            <person name="Duncan E.J."/>
            <person name="Remnant E.J."/>
            <person name="Van Eeckhoven J."/>
            <person name="Graham B."/>
            <person name="Knapp R.A."/>
            <person name="Langford K.W."/>
            <person name="Kronenberg Z."/>
            <person name="Press M.O."/>
            <person name="Eacker S.M."/>
            <person name="Wilson-Rankin E.E."/>
            <person name="Purcell J."/>
            <person name="Lester P.J."/>
            <person name="Dearden P.K."/>
        </authorList>
    </citation>
    <scope>NUCLEOTIDE SEQUENCE</scope>
    <source>
        <strain evidence="2">Volc-1</strain>
    </source>
</reference>
<evidence type="ECO:0000256" key="1">
    <source>
        <dbReference type="SAM" id="MobiDB-lite"/>
    </source>
</evidence>
<organism evidence="2 3">
    <name type="scientific">Vespula pensylvanica</name>
    <name type="common">Western yellow jacket</name>
    <name type="synonym">Wasp</name>
    <dbReference type="NCBI Taxonomy" id="30213"/>
    <lineage>
        <taxon>Eukaryota</taxon>
        <taxon>Metazoa</taxon>
        <taxon>Ecdysozoa</taxon>
        <taxon>Arthropoda</taxon>
        <taxon>Hexapoda</taxon>
        <taxon>Insecta</taxon>
        <taxon>Pterygota</taxon>
        <taxon>Neoptera</taxon>
        <taxon>Endopterygota</taxon>
        <taxon>Hymenoptera</taxon>
        <taxon>Apocrita</taxon>
        <taxon>Aculeata</taxon>
        <taxon>Vespoidea</taxon>
        <taxon>Vespidae</taxon>
        <taxon>Vespinae</taxon>
        <taxon>Vespula</taxon>
    </lineage>
</organism>
<proteinExistence type="predicted"/>
<dbReference type="EMBL" id="JACSDY010000013">
    <property type="protein sequence ID" value="KAF7410656.1"/>
    <property type="molecule type" value="Genomic_DNA"/>
</dbReference>
<dbReference type="Proteomes" id="UP000600918">
    <property type="component" value="Unassembled WGS sequence"/>
</dbReference>
<feature type="compositionally biased region" description="Polar residues" evidence="1">
    <location>
        <begin position="148"/>
        <end position="157"/>
    </location>
</feature>
<evidence type="ECO:0000313" key="2">
    <source>
        <dbReference type="EMBL" id="KAF7410656.1"/>
    </source>
</evidence>
<keyword evidence="3" id="KW-1185">Reference proteome</keyword>
<sequence>MKTIKAQQLGQSLLLYFFQRVARVIRHVSGILLFEVRSGKLSKRAFDDTVRPLQYLSISQRVGWQERNRLGEARRGVDSKNTSVRSINLPAFSASFSERHVFERLSALSRLQYTLAVEQIVVVARRSRPGDLPPENGAPAAKRPPTEGWQTSTSSPQNSFIREWRGTIGCHVSCDVRAYQLENQLDIGDYDVRALLIRPQKSEEARSTGEPYGYSEGFGH</sequence>